<keyword evidence="3" id="KW-1185">Reference proteome</keyword>
<evidence type="ECO:0000256" key="1">
    <source>
        <dbReference type="SAM" id="Phobius"/>
    </source>
</evidence>
<proteinExistence type="predicted"/>
<sequence>MTYGENRELAFTPPAVPLGIIPALGGGETCITTQVDVRLCASLLIAVLTLVAVVVLLIVAWPAVEEVPGLWPCLVSLVLGLLGLSRRSYLRVIRFRRA</sequence>
<dbReference type="Proteomes" id="UP001596321">
    <property type="component" value="Unassembled WGS sequence"/>
</dbReference>
<evidence type="ECO:0000313" key="3">
    <source>
        <dbReference type="Proteomes" id="UP001596321"/>
    </source>
</evidence>
<keyword evidence="1" id="KW-0812">Transmembrane</keyword>
<keyword evidence="1" id="KW-1133">Transmembrane helix</keyword>
<dbReference type="RefSeq" id="WP_125537074.1">
    <property type="nucleotide sequence ID" value="NZ_BMUJ01000018.1"/>
</dbReference>
<reference evidence="3" key="1">
    <citation type="journal article" date="2019" name="Int. J. Syst. Evol. Microbiol.">
        <title>The Global Catalogue of Microorganisms (GCM) 10K type strain sequencing project: providing services to taxonomists for standard genome sequencing and annotation.</title>
        <authorList>
            <consortium name="The Broad Institute Genomics Platform"/>
            <consortium name="The Broad Institute Genome Sequencing Center for Infectious Disease"/>
            <person name="Wu L."/>
            <person name="Ma J."/>
        </authorList>
    </citation>
    <scope>NUCLEOTIDE SEQUENCE [LARGE SCALE GENOMIC DNA]</scope>
    <source>
        <strain evidence="3">JCM 4504</strain>
    </source>
</reference>
<evidence type="ECO:0008006" key="4">
    <source>
        <dbReference type="Google" id="ProtNLM"/>
    </source>
</evidence>
<gene>
    <name evidence="2" type="ORF">ACFQFF_28820</name>
</gene>
<feature type="transmembrane region" description="Helical" evidence="1">
    <location>
        <begin position="69"/>
        <end position="89"/>
    </location>
</feature>
<evidence type="ECO:0000313" key="2">
    <source>
        <dbReference type="EMBL" id="MFC6505376.1"/>
    </source>
</evidence>
<organism evidence="2 3">
    <name type="scientific">Streptomyces plicatus</name>
    <dbReference type="NCBI Taxonomy" id="1922"/>
    <lineage>
        <taxon>Bacteria</taxon>
        <taxon>Bacillati</taxon>
        <taxon>Actinomycetota</taxon>
        <taxon>Actinomycetes</taxon>
        <taxon>Kitasatosporales</taxon>
        <taxon>Streptomycetaceae</taxon>
        <taxon>Streptomyces</taxon>
        <taxon>Streptomyces rochei group</taxon>
    </lineage>
</organism>
<dbReference type="EMBL" id="JBHSUW010000001">
    <property type="protein sequence ID" value="MFC6505376.1"/>
    <property type="molecule type" value="Genomic_DNA"/>
</dbReference>
<comment type="caution">
    <text evidence="2">The sequence shown here is derived from an EMBL/GenBank/DDBJ whole genome shotgun (WGS) entry which is preliminary data.</text>
</comment>
<name>A0ABW1Y6L4_STRPL</name>
<keyword evidence="1" id="KW-0472">Membrane</keyword>
<feature type="transmembrane region" description="Helical" evidence="1">
    <location>
        <begin position="43"/>
        <end position="63"/>
    </location>
</feature>
<accession>A0ABW1Y6L4</accession>
<protein>
    <recommendedName>
        <fullName evidence="4">Integral membrane protein</fullName>
    </recommendedName>
</protein>